<proteinExistence type="predicted"/>
<dbReference type="EMBL" id="JAGIOO010000001">
    <property type="protein sequence ID" value="MBP2476223.1"/>
    <property type="molecule type" value="Genomic_DNA"/>
</dbReference>
<protein>
    <submittedName>
        <fullName evidence="1">Uncharacterized protein</fullName>
    </submittedName>
</protein>
<accession>A0ABS5AI18</accession>
<organism evidence="1 2">
    <name type="scientific">Crossiella equi</name>
    <dbReference type="NCBI Taxonomy" id="130796"/>
    <lineage>
        <taxon>Bacteria</taxon>
        <taxon>Bacillati</taxon>
        <taxon>Actinomycetota</taxon>
        <taxon>Actinomycetes</taxon>
        <taxon>Pseudonocardiales</taxon>
        <taxon>Pseudonocardiaceae</taxon>
        <taxon>Crossiella</taxon>
    </lineage>
</organism>
<sequence length="306" mass="31883">MSEHTTRAAFGDNPGAPVFAAASGTGWPAWEAAVALGGQGHYAAARTTLARLARSADPVLAAAALTALASHRRQLGAHLPAARLDGAALGRLASAGRYPLSAGRSSAGAAGPPVRHVVVDVLLGLAADSIGRGDLAAANRLHIEAVRNLGSDDSWRPNVRVAWVEAEIALAQGAPDRALPASKRACDIAHSSDSVRHQTKSLLVHGVTEVVLALPTGVDFLRRVIELAGAHGLYPLVWPPATLLAEAEPDRAEYHRNGAREALTTVLARTDAPGRRLAARSAWLPSWLLRSGDTGDAASRMNFLTD</sequence>
<name>A0ABS5AI18_9PSEU</name>
<dbReference type="RefSeq" id="WP_086781716.1">
    <property type="nucleotide sequence ID" value="NZ_JAGIOO010000001.1"/>
</dbReference>
<evidence type="ECO:0000313" key="2">
    <source>
        <dbReference type="Proteomes" id="UP001519363"/>
    </source>
</evidence>
<keyword evidence="2" id="KW-1185">Reference proteome</keyword>
<dbReference type="Proteomes" id="UP001519363">
    <property type="component" value="Unassembled WGS sequence"/>
</dbReference>
<comment type="caution">
    <text evidence="1">The sequence shown here is derived from an EMBL/GenBank/DDBJ whole genome shotgun (WGS) entry which is preliminary data.</text>
</comment>
<gene>
    <name evidence="1" type="ORF">JOF53_005095</name>
</gene>
<evidence type="ECO:0000313" key="1">
    <source>
        <dbReference type="EMBL" id="MBP2476223.1"/>
    </source>
</evidence>
<reference evidence="1 2" key="1">
    <citation type="submission" date="2021-03" db="EMBL/GenBank/DDBJ databases">
        <title>Sequencing the genomes of 1000 actinobacteria strains.</title>
        <authorList>
            <person name="Klenk H.-P."/>
        </authorList>
    </citation>
    <scope>NUCLEOTIDE SEQUENCE [LARGE SCALE GENOMIC DNA]</scope>
    <source>
        <strain evidence="1 2">DSM 44580</strain>
    </source>
</reference>